<organism evidence="2 3">
    <name type="scientific">Mariprofundus erugo</name>
    <dbReference type="NCBI Taxonomy" id="2528639"/>
    <lineage>
        <taxon>Bacteria</taxon>
        <taxon>Pseudomonadati</taxon>
        <taxon>Pseudomonadota</taxon>
        <taxon>Candidatius Mariprofundia</taxon>
        <taxon>Mariprofundales</taxon>
        <taxon>Mariprofundaceae</taxon>
        <taxon>Mariprofundus</taxon>
    </lineage>
</organism>
<evidence type="ECO:0000313" key="3">
    <source>
        <dbReference type="Proteomes" id="UP000306585"/>
    </source>
</evidence>
<name>A0A5R9GX58_9PROT</name>
<proteinExistence type="predicted"/>
<reference evidence="2 3" key="1">
    <citation type="journal article" date="2019" name="Appl. Environ. Microbiol.">
        <title>Environmental Evidence and Genomic Insight of Iron-oxidizing Bacteria Preference Towards More Corrosion Resistant Stainless Steel at Higher Salinities.</title>
        <authorList>
            <person name="Garrison C.E."/>
            <person name="Price K.A."/>
            <person name="Field E.K."/>
        </authorList>
    </citation>
    <scope>NUCLEOTIDE SEQUENCE [LARGE SCALE GENOMIC DNA]</scope>
    <source>
        <strain evidence="2 3">P3</strain>
    </source>
</reference>
<keyword evidence="1" id="KW-0732">Signal</keyword>
<dbReference type="Pfam" id="PF06186">
    <property type="entry name" value="DUF992"/>
    <property type="match status" value="1"/>
</dbReference>
<gene>
    <name evidence="2" type="ORF">FEF65_02500</name>
</gene>
<feature type="chain" id="PRO_5024355501" evidence="1">
    <location>
        <begin position="41"/>
        <end position="183"/>
    </location>
</feature>
<dbReference type="AlphaFoldDB" id="A0A5R9GX58"/>
<comment type="caution">
    <text evidence="2">The sequence shown here is derived from an EMBL/GenBank/DDBJ whole genome shotgun (WGS) entry which is preliminary data.</text>
</comment>
<keyword evidence="3" id="KW-1185">Reference proteome</keyword>
<evidence type="ECO:0000256" key="1">
    <source>
        <dbReference type="SAM" id="SignalP"/>
    </source>
</evidence>
<sequence length="183" mass="19375">MQEASLLHCISSPKGSQEEVMHKCVIASVILLFIASPAHAADQQQPAEQIGLLSCKLQPATGISLLIRSTRYIRCEFTPEKSDRHIYYKGETGIGFGLDIAVNRGSEVAYAVLARRVDPHADPQLAGTYSGAGGTATFGLSAGGTAPIEKQDGSITLQPINADSSGAGVTLGFTYLYLENDPH</sequence>
<accession>A0A5R9GX58</accession>
<protein>
    <submittedName>
        <fullName evidence="2">DUF992 domain-containing protein</fullName>
    </submittedName>
</protein>
<dbReference type="InterPro" id="IPR009333">
    <property type="entry name" value="DUF992"/>
</dbReference>
<dbReference type="Proteomes" id="UP000306585">
    <property type="component" value="Unassembled WGS sequence"/>
</dbReference>
<feature type="signal peptide" evidence="1">
    <location>
        <begin position="1"/>
        <end position="40"/>
    </location>
</feature>
<evidence type="ECO:0000313" key="2">
    <source>
        <dbReference type="EMBL" id="TLS68597.1"/>
    </source>
</evidence>
<dbReference type="EMBL" id="VBRY01000002">
    <property type="protein sequence ID" value="TLS68597.1"/>
    <property type="molecule type" value="Genomic_DNA"/>
</dbReference>